<name>A0A6C0LJB5_9ZZZZ</name>
<proteinExistence type="predicted"/>
<feature type="compositionally biased region" description="Basic residues" evidence="1">
    <location>
        <begin position="122"/>
        <end position="151"/>
    </location>
</feature>
<feature type="compositionally biased region" description="Basic residues" evidence="1">
    <location>
        <begin position="80"/>
        <end position="89"/>
    </location>
</feature>
<dbReference type="AlphaFoldDB" id="A0A6C0LJB5"/>
<protein>
    <submittedName>
        <fullName evidence="2">Uncharacterized protein</fullName>
    </submittedName>
</protein>
<feature type="compositionally biased region" description="Polar residues" evidence="1">
    <location>
        <begin position="56"/>
        <end position="75"/>
    </location>
</feature>
<accession>A0A6C0LJB5</accession>
<feature type="compositionally biased region" description="Polar residues" evidence="1">
    <location>
        <begin position="27"/>
        <end position="48"/>
    </location>
</feature>
<dbReference type="EMBL" id="MN740522">
    <property type="protein sequence ID" value="QHU31036.1"/>
    <property type="molecule type" value="Genomic_DNA"/>
</dbReference>
<evidence type="ECO:0000313" key="2">
    <source>
        <dbReference type="EMBL" id="QHU31036.1"/>
    </source>
</evidence>
<sequence>MSKKSRTRGGFLDGLSNSASSLWTSTKNATTDAVNQTSSGASSLWNSATKKDDKNNGSTFNPSAPTQPSSMSAPSTMPGGRRRRRHRRGGSNNYYAHSTNIAATAAPFNVKTAQPQVFVGGRTRKRRRSICRSKHRKGSKCRRTHRRRGKK</sequence>
<feature type="region of interest" description="Disordered" evidence="1">
    <location>
        <begin position="27"/>
        <end position="98"/>
    </location>
</feature>
<reference evidence="2" key="1">
    <citation type="journal article" date="2020" name="Nature">
        <title>Giant virus diversity and host interactions through global metagenomics.</title>
        <authorList>
            <person name="Schulz F."/>
            <person name="Roux S."/>
            <person name="Paez-Espino D."/>
            <person name="Jungbluth S."/>
            <person name="Walsh D.A."/>
            <person name="Denef V.J."/>
            <person name="McMahon K.D."/>
            <person name="Konstantinidis K.T."/>
            <person name="Eloe-Fadrosh E.A."/>
            <person name="Kyrpides N.C."/>
            <person name="Woyke T."/>
        </authorList>
    </citation>
    <scope>NUCLEOTIDE SEQUENCE</scope>
    <source>
        <strain evidence="2">GVMAG-M-3300027892-73</strain>
    </source>
</reference>
<organism evidence="2">
    <name type="scientific">viral metagenome</name>
    <dbReference type="NCBI Taxonomy" id="1070528"/>
    <lineage>
        <taxon>unclassified sequences</taxon>
        <taxon>metagenomes</taxon>
        <taxon>organismal metagenomes</taxon>
    </lineage>
</organism>
<feature type="region of interest" description="Disordered" evidence="1">
    <location>
        <begin position="120"/>
        <end position="151"/>
    </location>
</feature>
<evidence type="ECO:0000256" key="1">
    <source>
        <dbReference type="SAM" id="MobiDB-lite"/>
    </source>
</evidence>